<feature type="region of interest" description="Disordered" evidence="5">
    <location>
        <begin position="1"/>
        <end position="35"/>
    </location>
</feature>
<dbReference type="Proteomes" id="UP000077671">
    <property type="component" value="Unassembled WGS sequence"/>
</dbReference>
<evidence type="ECO:0000256" key="1">
    <source>
        <dbReference type="ARBA" id="ARBA00010479"/>
    </source>
</evidence>
<dbReference type="InterPro" id="IPR037282">
    <property type="entry name" value="CapZ_alpha/beta"/>
</dbReference>
<dbReference type="AlphaFoldDB" id="A0A8T8TPH9"/>
<evidence type="ECO:0000313" key="7">
    <source>
        <dbReference type="Proteomes" id="UP000077671"/>
    </source>
</evidence>
<dbReference type="EMBL" id="LWDD02000065">
    <property type="protein sequence ID" value="KAE8264463.1"/>
    <property type="molecule type" value="Genomic_DNA"/>
</dbReference>
<dbReference type="PANTHER" id="PTHR10653">
    <property type="entry name" value="F-ACTIN-CAPPING PROTEIN SUBUNIT ALPHA"/>
    <property type="match status" value="1"/>
</dbReference>
<dbReference type="GO" id="GO:0030479">
    <property type="term" value="C:actin cortical patch"/>
    <property type="evidence" value="ECO:0007669"/>
    <property type="project" value="TreeGrafter"/>
</dbReference>
<protein>
    <recommendedName>
        <fullName evidence="2">F-actin-capping protein subunit alpha</fullName>
    </recommendedName>
</protein>
<evidence type="ECO:0000256" key="5">
    <source>
        <dbReference type="SAM" id="MobiDB-lite"/>
    </source>
</evidence>
<dbReference type="PANTHER" id="PTHR10653:SF0">
    <property type="entry name" value="F-ACTIN-CAPPING PROTEIN SUBUNIT ALPHA"/>
    <property type="match status" value="1"/>
</dbReference>
<keyword evidence="4" id="KW-0009">Actin-binding</keyword>
<dbReference type="InterPro" id="IPR042276">
    <property type="entry name" value="CapZ_alpha/beta_2"/>
</dbReference>
<reference evidence="6" key="1">
    <citation type="submission" date="2016-04" db="EMBL/GenBank/DDBJ databases">
        <authorList>
            <person name="Nguyen H.D."/>
            <person name="Kesanakurti P."/>
            <person name="Cullis J."/>
            <person name="Levesque C.A."/>
            <person name="Hambleton S."/>
        </authorList>
    </citation>
    <scope>NUCLEOTIDE SEQUENCE</scope>
    <source>
        <strain evidence="6">DAOMC 238032</strain>
    </source>
</reference>
<feature type="region of interest" description="Disordered" evidence="5">
    <location>
        <begin position="251"/>
        <end position="280"/>
    </location>
</feature>
<evidence type="ECO:0000313" key="6">
    <source>
        <dbReference type="EMBL" id="KAE8264463.1"/>
    </source>
</evidence>
<gene>
    <name evidence="6" type="ORF">A4X03_0g926</name>
</gene>
<evidence type="ECO:0000256" key="2">
    <source>
        <dbReference type="ARBA" id="ARBA00014038"/>
    </source>
</evidence>
<evidence type="ECO:0000256" key="4">
    <source>
        <dbReference type="ARBA" id="ARBA00023203"/>
    </source>
</evidence>
<dbReference type="InterPro" id="IPR002189">
    <property type="entry name" value="CapZ_alpha"/>
</dbReference>
<dbReference type="PROSITE" id="PS00748">
    <property type="entry name" value="F_ACTIN_CAPPING_A_1"/>
    <property type="match status" value="1"/>
</dbReference>
<dbReference type="SUPFAM" id="SSF90096">
    <property type="entry name" value="Subunits of heterodimeric actin filament capping protein Capz"/>
    <property type="match status" value="1"/>
</dbReference>
<dbReference type="Pfam" id="PF01267">
    <property type="entry name" value="F-actin_cap_A"/>
    <property type="match status" value="1"/>
</dbReference>
<dbReference type="InterPro" id="IPR042489">
    <property type="entry name" value="CapZ_alpha_1"/>
</dbReference>
<organism evidence="6 7">
    <name type="scientific">Tilletia caries</name>
    <name type="common">wheat bunt fungus</name>
    <dbReference type="NCBI Taxonomy" id="13290"/>
    <lineage>
        <taxon>Eukaryota</taxon>
        <taxon>Fungi</taxon>
        <taxon>Dikarya</taxon>
        <taxon>Basidiomycota</taxon>
        <taxon>Ustilaginomycotina</taxon>
        <taxon>Exobasidiomycetes</taxon>
        <taxon>Tilletiales</taxon>
        <taxon>Tilletiaceae</taxon>
        <taxon>Tilletia</taxon>
    </lineage>
</organism>
<dbReference type="GO" id="GO:0030036">
    <property type="term" value="P:actin cytoskeleton organization"/>
    <property type="evidence" value="ECO:0007669"/>
    <property type="project" value="TreeGrafter"/>
</dbReference>
<dbReference type="Gene3D" id="3.30.1140.60">
    <property type="entry name" value="F-actin capping protein, alpha subunit"/>
    <property type="match status" value="1"/>
</dbReference>
<name>A0A8T8TPH9_9BASI</name>
<dbReference type="GO" id="GO:0008290">
    <property type="term" value="C:F-actin capping protein complex"/>
    <property type="evidence" value="ECO:0007669"/>
    <property type="project" value="InterPro"/>
</dbReference>
<reference evidence="6" key="2">
    <citation type="journal article" date="2019" name="IMA Fungus">
        <title>Genome sequencing and comparison of five Tilletia species to identify candidate genes for the detection of regulated species infecting wheat.</title>
        <authorList>
            <person name="Nguyen H.D.T."/>
            <person name="Sultana T."/>
            <person name="Kesanakurti P."/>
            <person name="Hambleton S."/>
        </authorList>
    </citation>
    <scope>NUCLEOTIDE SEQUENCE</scope>
    <source>
        <strain evidence="6">DAOMC 238032</strain>
    </source>
</reference>
<feature type="compositionally biased region" description="Low complexity" evidence="5">
    <location>
        <begin position="261"/>
        <end position="274"/>
    </location>
</feature>
<comment type="caution">
    <text evidence="6">The sequence shown here is derived from an EMBL/GenBank/DDBJ whole genome shotgun (WGS) entry which is preliminary data.</text>
</comment>
<dbReference type="GO" id="GO:0051015">
    <property type="term" value="F:actin filament binding"/>
    <property type="evidence" value="ECO:0007669"/>
    <property type="project" value="TreeGrafter"/>
</dbReference>
<accession>A0A8T8TPH9</accession>
<comment type="similarity">
    <text evidence="1">Belongs to the F-actin-capping protein alpha subunit family.</text>
</comment>
<dbReference type="GO" id="GO:0051016">
    <property type="term" value="P:barbed-end actin filament capping"/>
    <property type="evidence" value="ECO:0007669"/>
    <property type="project" value="InterPro"/>
</dbReference>
<sequence length="448" mass="47765">MAATASTTAAARRPSAAASHSESMSVAEEVPPTPEQRAALASSLLLQTPPGQIANVYGNLSSILHSTLPEGSTHASATEEAALFQAHATRALESYNTDQLVPFRLPGAERTTIICRAGQLASSTEQEWQGAALPRYFDPSTSQSFAFDHWILAASDIQPHPPNPELEPLRLALQASVDAYLSNHFPDGVGAVFVTYAPLSASATAQAASSAVVNAASAPSEEVKQAAEETVSESKLENMDDAVTAVEATEAVEAEQKESDAATSAPAAETSTGAKSPPEWAGTPSFVIHITGNRFNPQNFWAGRWRSSYTYTPRPAVPAPGTAEADIDASPLGTLRAHIALHVHYYEDGNVQLHLGSPKDSAFLPLPASLPSSDPEKRNAALSNLLFTIIGKHEEVFQRELGEVLSEQFAEKAMRNLRRALPITRQRVDWDKLVNYQLGSELGRGPSA</sequence>
<dbReference type="InterPro" id="IPR017865">
    <property type="entry name" value="F-actin_cap_asu_CS"/>
</dbReference>
<feature type="compositionally biased region" description="Low complexity" evidence="5">
    <location>
        <begin position="1"/>
        <end position="19"/>
    </location>
</feature>
<keyword evidence="3" id="KW-0117">Actin capping</keyword>
<evidence type="ECO:0000256" key="3">
    <source>
        <dbReference type="ARBA" id="ARBA00022467"/>
    </source>
</evidence>
<proteinExistence type="inferred from homology"/>
<dbReference type="Gene3D" id="3.90.1150.210">
    <property type="entry name" value="F-actin capping protein, beta subunit"/>
    <property type="match status" value="1"/>
</dbReference>